<feature type="domain" description="ABC transmembrane type-1" evidence="10">
    <location>
        <begin position="21"/>
        <end position="300"/>
    </location>
</feature>
<keyword evidence="5 11" id="KW-0067">ATP-binding</keyword>
<dbReference type="Gene3D" id="1.20.1560.10">
    <property type="entry name" value="ABC transporter type 1, transmembrane domain"/>
    <property type="match status" value="1"/>
</dbReference>
<evidence type="ECO:0000256" key="8">
    <source>
        <dbReference type="SAM" id="Phobius"/>
    </source>
</evidence>
<reference evidence="12" key="1">
    <citation type="submission" date="2023-07" db="EMBL/GenBank/DDBJ databases">
        <title>Novel Mycoplasma species identified in domestic and wild animals.</title>
        <authorList>
            <person name="Volokhov D.V."/>
            <person name="Furtak V.A."/>
            <person name="Zagorodnyaya T.A."/>
        </authorList>
    </citation>
    <scope>NUCLEOTIDE SEQUENCE [LARGE SCALE GENOMIC DNA]</scope>
    <source>
        <strain evidence="12">92-19</strain>
    </source>
</reference>
<feature type="transmembrane region" description="Helical" evidence="8">
    <location>
        <begin position="52"/>
        <end position="74"/>
    </location>
</feature>
<dbReference type="InterPro" id="IPR011527">
    <property type="entry name" value="ABC1_TM_dom"/>
</dbReference>
<organism evidence="11 12">
    <name type="scientific">Paracholeplasma vituli</name>
    <dbReference type="NCBI Taxonomy" id="69473"/>
    <lineage>
        <taxon>Bacteria</taxon>
        <taxon>Bacillati</taxon>
        <taxon>Mycoplasmatota</taxon>
        <taxon>Mollicutes</taxon>
        <taxon>Acholeplasmatales</taxon>
        <taxon>Acholeplasmataceae</taxon>
        <taxon>Paracholeplasma</taxon>
    </lineage>
</organism>
<evidence type="ECO:0000256" key="3">
    <source>
        <dbReference type="ARBA" id="ARBA00022692"/>
    </source>
</evidence>
<feature type="domain" description="ABC transporter" evidence="9">
    <location>
        <begin position="330"/>
        <end position="534"/>
    </location>
</feature>
<dbReference type="InterPro" id="IPR003593">
    <property type="entry name" value="AAA+_ATPase"/>
</dbReference>
<dbReference type="InterPro" id="IPR036640">
    <property type="entry name" value="ABC1_TM_sf"/>
</dbReference>
<comment type="similarity">
    <text evidence="2">Belongs to the ABC transporter superfamily.</text>
</comment>
<dbReference type="Pfam" id="PF00005">
    <property type="entry name" value="ABC_tran"/>
    <property type="match status" value="1"/>
</dbReference>
<evidence type="ECO:0000256" key="1">
    <source>
        <dbReference type="ARBA" id="ARBA00004651"/>
    </source>
</evidence>
<evidence type="ECO:0000256" key="2">
    <source>
        <dbReference type="ARBA" id="ARBA00005417"/>
    </source>
</evidence>
<proteinExistence type="inferred from homology"/>
<comment type="subcellular location">
    <subcellularLocation>
        <location evidence="1">Cell membrane</location>
        <topology evidence="1">Multi-pass membrane protein</topology>
    </subcellularLocation>
</comment>
<evidence type="ECO:0000256" key="7">
    <source>
        <dbReference type="ARBA" id="ARBA00023136"/>
    </source>
</evidence>
<comment type="caution">
    <text evidence="11">The sequence shown here is derived from an EMBL/GenBank/DDBJ whole genome shotgun (WGS) entry which is preliminary data.</text>
</comment>
<evidence type="ECO:0000256" key="6">
    <source>
        <dbReference type="ARBA" id="ARBA00022989"/>
    </source>
</evidence>
<evidence type="ECO:0000259" key="9">
    <source>
        <dbReference type="PROSITE" id="PS50893"/>
    </source>
</evidence>
<dbReference type="EMBL" id="JAOEGN010000020">
    <property type="protein sequence ID" value="MCU0105645.1"/>
    <property type="molecule type" value="Genomic_DNA"/>
</dbReference>
<feature type="transmembrane region" description="Helical" evidence="8">
    <location>
        <begin position="20"/>
        <end position="40"/>
    </location>
</feature>
<dbReference type="SUPFAM" id="SSF52540">
    <property type="entry name" value="P-loop containing nucleoside triphosphate hydrolases"/>
    <property type="match status" value="1"/>
</dbReference>
<dbReference type="RefSeq" id="WP_262096964.1">
    <property type="nucleotide sequence ID" value="NZ_JAOEGN010000020.1"/>
</dbReference>
<evidence type="ECO:0000256" key="5">
    <source>
        <dbReference type="ARBA" id="ARBA00022840"/>
    </source>
</evidence>
<keyword evidence="7 8" id="KW-0472">Membrane</keyword>
<feature type="transmembrane region" description="Helical" evidence="8">
    <location>
        <begin position="237"/>
        <end position="262"/>
    </location>
</feature>
<dbReference type="Proteomes" id="UP001209076">
    <property type="component" value="Unassembled WGS sequence"/>
</dbReference>
<feature type="transmembrane region" description="Helical" evidence="8">
    <location>
        <begin position="143"/>
        <end position="171"/>
    </location>
</feature>
<dbReference type="CDD" id="cd03228">
    <property type="entry name" value="ABCC_MRP_Like"/>
    <property type="match status" value="1"/>
</dbReference>
<dbReference type="GO" id="GO:0005524">
    <property type="term" value="F:ATP binding"/>
    <property type="evidence" value="ECO:0007669"/>
    <property type="project" value="UniProtKB-KW"/>
</dbReference>
<protein>
    <submittedName>
        <fullName evidence="11">ABC transporter ATP-binding protein/permease</fullName>
    </submittedName>
</protein>
<dbReference type="InterPro" id="IPR039421">
    <property type="entry name" value="Type_1_exporter"/>
</dbReference>
<dbReference type="InterPro" id="IPR027417">
    <property type="entry name" value="P-loop_NTPase"/>
</dbReference>
<keyword evidence="12" id="KW-1185">Reference proteome</keyword>
<dbReference type="Gene3D" id="3.40.50.300">
    <property type="entry name" value="P-loop containing nucleotide triphosphate hydrolases"/>
    <property type="match status" value="1"/>
</dbReference>
<accession>A0ABT2PXF8</accession>
<dbReference type="SMART" id="SM00382">
    <property type="entry name" value="AAA"/>
    <property type="match status" value="1"/>
</dbReference>
<evidence type="ECO:0000256" key="4">
    <source>
        <dbReference type="ARBA" id="ARBA00022741"/>
    </source>
</evidence>
<dbReference type="PROSITE" id="PS50929">
    <property type="entry name" value="ABC_TM1F"/>
    <property type="match status" value="1"/>
</dbReference>
<dbReference type="PANTHER" id="PTHR24221:SF654">
    <property type="entry name" value="ATP-BINDING CASSETTE SUB-FAMILY B MEMBER 6"/>
    <property type="match status" value="1"/>
</dbReference>
<dbReference type="PROSITE" id="PS00211">
    <property type="entry name" value="ABC_TRANSPORTER_1"/>
    <property type="match status" value="1"/>
</dbReference>
<keyword evidence="4" id="KW-0547">Nucleotide-binding</keyword>
<evidence type="ECO:0000313" key="11">
    <source>
        <dbReference type="EMBL" id="MCU0105645.1"/>
    </source>
</evidence>
<dbReference type="InterPro" id="IPR017871">
    <property type="entry name" value="ABC_transporter-like_CS"/>
</dbReference>
<dbReference type="Pfam" id="PF00664">
    <property type="entry name" value="ABC_membrane"/>
    <property type="match status" value="1"/>
</dbReference>
<evidence type="ECO:0000313" key="12">
    <source>
        <dbReference type="Proteomes" id="UP001209076"/>
    </source>
</evidence>
<dbReference type="PANTHER" id="PTHR24221">
    <property type="entry name" value="ATP-BINDING CASSETTE SUB-FAMILY B"/>
    <property type="match status" value="1"/>
</dbReference>
<dbReference type="InterPro" id="IPR003439">
    <property type="entry name" value="ABC_transporter-like_ATP-bd"/>
</dbReference>
<keyword evidence="3 8" id="KW-0812">Transmembrane</keyword>
<keyword evidence="6 8" id="KW-1133">Transmembrane helix</keyword>
<sequence length="534" mass="60455">MQRTIHPILKPYRNQFLKPLILLSGLSFLLSTTAIIFAYFSKLAIDHYDDLTLLFIYGGVLVFVMASQLLLSAFNQYYKAKSTYHLETTMRQDLYEKLLKSKLKTAGKEHSAVYMNHFKTDLTMITDGTFDLLPKVTFYVFRFLGAFIVLFILDALFALLFVALGIVLFLVSRLLSKKIKQVQKAALASEDRLYLNLQEGLTHLEVIKAFEAEETEFESIKAAGLDYYQKRLNKQALAAWTGLGLHGFFAFGYVFAILFGAYRLNQGTLVIGSLVAIIQLVQNIQSPFSGLSSLVVKYNQWQASLERIESLLNTENESSTRMPVYPFKKIEIKNVSFQYEQTMVLDKISFDIKPGEIIWLKGESGKGKTTLIKLLLGLHTPTSGSITLKLDEVTYEISETTRPYFSYVPQGQFLMSNTIIENLTLGKDISMDKIISACQTSMIYHDILETEKGFQTPLRELGAGLSLGQLSRLSLARALLKEAPILLLDEMTSSLDSETEKKVLLNLKALKQKTIVFISHRDLRDIKPNRTIEI</sequence>
<name>A0ABT2PXF8_9MOLU</name>
<dbReference type="SUPFAM" id="SSF90123">
    <property type="entry name" value="ABC transporter transmembrane region"/>
    <property type="match status" value="1"/>
</dbReference>
<dbReference type="PROSITE" id="PS50893">
    <property type="entry name" value="ABC_TRANSPORTER_2"/>
    <property type="match status" value="1"/>
</dbReference>
<evidence type="ECO:0000259" key="10">
    <source>
        <dbReference type="PROSITE" id="PS50929"/>
    </source>
</evidence>
<dbReference type="CDD" id="cd07346">
    <property type="entry name" value="ABC_6TM_exporters"/>
    <property type="match status" value="1"/>
</dbReference>
<gene>
    <name evidence="11" type="ORF">N7603_08235</name>
</gene>